<evidence type="ECO:0000313" key="2">
    <source>
        <dbReference type="Proteomes" id="UP001597169"/>
    </source>
</evidence>
<name>A0ABW3PUP0_9BACL</name>
<reference evidence="2" key="1">
    <citation type="journal article" date="2019" name="Int. J. Syst. Evol. Microbiol.">
        <title>The Global Catalogue of Microorganisms (GCM) 10K type strain sequencing project: providing services to taxonomists for standard genome sequencing and annotation.</title>
        <authorList>
            <consortium name="The Broad Institute Genomics Platform"/>
            <consortium name="The Broad Institute Genome Sequencing Center for Infectious Disease"/>
            <person name="Wu L."/>
            <person name="Ma J."/>
        </authorList>
    </citation>
    <scope>NUCLEOTIDE SEQUENCE [LARGE SCALE GENOMIC DNA]</scope>
    <source>
        <strain evidence="2">CCUG 53519</strain>
    </source>
</reference>
<dbReference type="CDD" id="cd10936">
    <property type="entry name" value="CE4_DAC2"/>
    <property type="match status" value="1"/>
</dbReference>
<dbReference type="Gene3D" id="3.20.20.370">
    <property type="entry name" value="Glycoside hydrolase/deacetylase"/>
    <property type="match status" value="1"/>
</dbReference>
<protein>
    <submittedName>
        <fullName evidence="1">Divergent polysaccharide deacetylase family protein</fullName>
    </submittedName>
</protein>
<keyword evidence="2" id="KW-1185">Reference proteome</keyword>
<accession>A0ABW3PUP0</accession>
<dbReference type="SUPFAM" id="SSF88713">
    <property type="entry name" value="Glycoside hydrolase/deacetylase"/>
    <property type="match status" value="1"/>
</dbReference>
<dbReference type="PANTHER" id="PTHR30105">
    <property type="entry name" value="UNCHARACTERIZED YIBQ-RELATED"/>
    <property type="match status" value="1"/>
</dbReference>
<evidence type="ECO:0000313" key="1">
    <source>
        <dbReference type="EMBL" id="MFD1128713.1"/>
    </source>
</evidence>
<dbReference type="InterPro" id="IPR006837">
    <property type="entry name" value="Divergent_DAC"/>
</dbReference>
<dbReference type="EMBL" id="JBHTKX010000001">
    <property type="protein sequence ID" value="MFD1128713.1"/>
    <property type="molecule type" value="Genomic_DNA"/>
</dbReference>
<dbReference type="RefSeq" id="WP_251584351.1">
    <property type="nucleotide sequence ID" value="NZ_JBHTKX010000001.1"/>
</dbReference>
<dbReference type="InterPro" id="IPR011330">
    <property type="entry name" value="Glyco_hydro/deAcase_b/a-brl"/>
</dbReference>
<sequence length="287" mass="32079">MTIRKQRRRKLKKKVLSSFRWGSLRMFVMMLAVSMGWMNAAGSTVHAEPLKKVAIIIDDLGNGMKGTEEIMSLPTKVNVAIMPFLPTTKKDAELAHQKGIDVLIHMPMEPHKGRRDWLGPGAITSDLSDGEVRKRVEAAIDNVPYAIGMNNHMGSKITTDRRIMSIVLDVCKERGLFFVDSKTDYKSVVAELAEQKGLPPVVNHIFLDDHHSISHITGQMKLAEKKLETQDTCVMIGHVGTQGHMTAGVIRDSISRWSGKIETISISEMVKQVWNWTPDSTLPTNNK</sequence>
<gene>
    <name evidence="1" type="ORF">ACFQ3J_11055</name>
</gene>
<organism evidence="1 2">
    <name type="scientific">Paenibacillus provencensis</name>
    <dbReference type="NCBI Taxonomy" id="441151"/>
    <lineage>
        <taxon>Bacteria</taxon>
        <taxon>Bacillati</taxon>
        <taxon>Bacillota</taxon>
        <taxon>Bacilli</taxon>
        <taxon>Bacillales</taxon>
        <taxon>Paenibacillaceae</taxon>
        <taxon>Paenibacillus</taxon>
    </lineage>
</organism>
<proteinExistence type="predicted"/>
<dbReference type="Proteomes" id="UP001597169">
    <property type="component" value="Unassembled WGS sequence"/>
</dbReference>
<dbReference type="PANTHER" id="PTHR30105:SF2">
    <property type="entry name" value="DIVERGENT POLYSACCHARIDE DEACETYLASE SUPERFAMILY"/>
    <property type="match status" value="1"/>
</dbReference>
<comment type="caution">
    <text evidence="1">The sequence shown here is derived from an EMBL/GenBank/DDBJ whole genome shotgun (WGS) entry which is preliminary data.</text>
</comment>
<dbReference type="Pfam" id="PF04748">
    <property type="entry name" value="Polysacc_deac_2"/>
    <property type="match status" value="1"/>
</dbReference>